<accession>A0A5P2HDL4</accession>
<dbReference type="Proteomes" id="UP000322822">
    <property type="component" value="Chromosome 2"/>
</dbReference>
<protein>
    <submittedName>
        <fullName evidence="2">Ohr family peroxiredoxin</fullName>
    </submittedName>
</protein>
<dbReference type="EMBL" id="CP044067">
    <property type="protein sequence ID" value="QET06281.1"/>
    <property type="molecule type" value="Genomic_DNA"/>
</dbReference>
<dbReference type="InterPro" id="IPR036102">
    <property type="entry name" value="OsmC/Ohrsf"/>
</dbReference>
<dbReference type="InterPro" id="IPR015946">
    <property type="entry name" value="KH_dom-like_a/b"/>
</dbReference>
<dbReference type="GO" id="GO:0006979">
    <property type="term" value="P:response to oxidative stress"/>
    <property type="evidence" value="ECO:0007669"/>
    <property type="project" value="InterPro"/>
</dbReference>
<dbReference type="AlphaFoldDB" id="A0A5P2HDL4"/>
<dbReference type="PANTHER" id="PTHR33797">
    <property type="entry name" value="ORGANIC HYDROPEROXIDE RESISTANCE PROTEIN-LIKE"/>
    <property type="match status" value="1"/>
</dbReference>
<evidence type="ECO:0000313" key="2">
    <source>
        <dbReference type="EMBL" id="QET06281.1"/>
    </source>
</evidence>
<gene>
    <name evidence="2" type="ORF">FOB72_30750</name>
</gene>
<dbReference type="Pfam" id="PF02566">
    <property type="entry name" value="OsmC"/>
    <property type="match status" value="1"/>
</dbReference>
<dbReference type="SUPFAM" id="SSF82784">
    <property type="entry name" value="OsmC-like"/>
    <property type="match status" value="1"/>
</dbReference>
<evidence type="ECO:0000313" key="3">
    <source>
        <dbReference type="Proteomes" id="UP000322822"/>
    </source>
</evidence>
<name>A0A5P2HDL4_9BURK</name>
<dbReference type="PANTHER" id="PTHR33797:SF2">
    <property type="entry name" value="ORGANIC HYDROPEROXIDE RESISTANCE PROTEIN-LIKE"/>
    <property type="match status" value="1"/>
</dbReference>
<organism evidence="2 3">
    <name type="scientific">Cupriavidus pauculus</name>
    <dbReference type="NCBI Taxonomy" id="82633"/>
    <lineage>
        <taxon>Bacteria</taxon>
        <taxon>Pseudomonadati</taxon>
        <taxon>Pseudomonadota</taxon>
        <taxon>Betaproteobacteria</taxon>
        <taxon>Burkholderiales</taxon>
        <taxon>Burkholderiaceae</taxon>
        <taxon>Cupriavidus</taxon>
    </lineage>
</organism>
<dbReference type="OrthoDB" id="9797508at2"/>
<dbReference type="RefSeq" id="WP_150376999.1">
    <property type="nucleotide sequence ID" value="NZ_CP044067.1"/>
</dbReference>
<proteinExistence type="inferred from homology"/>
<dbReference type="InterPro" id="IPR003718">
    <property type="entry name" value="OsmC/Ohr_fam"/>
</dbReference>
<sequence>MSDLRPPSTALLDKYTGRDFLPLYHATVVVTGGETGHGRASGIACSKEGDLNLDLRMPKDLEGPGGGPNPEQLFAAGYAACFHGAMFLLATRAGIPIRDARVEAHVEFGRDPVDGLYMLTAELRVHLPGMDAAIAEELIHQTERVCPYSKMVRQGIRHVTLKAD</sequence>
<comment type="similarity">
    <text evidence="1">Belongs to the OsmC/Ohr family.</text>
</comment>
<dbReference type="Gene3D" id="2.20.25.10">
    <property type="match status" value="1"/>
</dbReference>
<dbReference type="InterPro" id="IPR019953">
    <property type="entry name" value="OHR"/>
</dbReference>
<evidence type="ECO:0000256" key="1">
    <source>
        <dbReference type="ARBA" id="ARBA00007378"/>
    </source>
</evidence>
<dbReference type="NCBIfam" id="TIGR03561">
    <property type="entry name" value="organ_hyd_perox"/>
    <property type="match status" value="1"/>
</dbReference>
<dbReference type="Gene3D" id="3.30.300.20">
    <property type="match status" value="1"/>
</dbReference>
<reference evidence="2 3" key="1">
    <citation type="submission" date="2019-09" db="EMBL/GenBank/DDBJ databases">
        <title>FDA dAtabase for Regulatory Grade micrObial Sequences (FDA-ARGOS): Supporting development and validation of Infectious Disease Dx tests.</title>
        <authorList>
            <person name="Sciortino C."/>
            <person name="Tallon L."/>
            <person name="Sadzewicz L."/>
            <person name="Vavikolanu K."/>
            <person name="Mehta A."/>
            <person name="Aluvathingal J."/>
            <person name="Nadendla S."/>
            <person name="Nandy P."/>
            <person name="Geyer C."/>
            <person name="Yan Y."/>
            <person name="Sichtig H."/>
        </authorList>
    </citation>
    <scope>NUCLEOTIDE SEQUENCE [LARGE SCALE GENOMIC DNA]</scope>
    <source>
        <strain evidence="2 3">FDAARGOS_664</strain>
    </source>
</reference>